<evidence type="ECO:0000313" key="1">
    <source>
        <dbReference type="EMBL" id="ORX43364.1"/>
    </source>
</evidence>
<dbReference type="STRING" id="1754191.A0A1Y1UY65"/>
<reference evidence="1 2" key="1">
    <citation type="submission" date="2016-08" db="EMBL/GenBank/DDBJ databases">
        <title>Genomes of anaerobic fungi encode conserved fungal cellulosomes for biomass hydrolysis.</title>
        <authorList>
            <consortium name="DOE Joint Genome Institute"/>
            <person name="Haitjema C.H."/>
            <person name="Gilmore S.P."/>
            <person name="Henske J.K."/>
            <person name="Solomon K.V."/>
            <person name="De Groot R."/>
            <person name="Kuo A."/>
            <person name="Mondo S.J."/>
            <person name="Salamov A.A."/>
            <person name="Labutti K."/>
            <person name="Zhao Z."/>
            <person name="Chiniquy J."/>
            <person name="Barry K."/>
            <person name="Brewer H.M."/>
            <person name="Purvine S.O."/>
            <person name="Wright A.T."/>
            <person name="Boxma B."/>
            <person name="Van Alen T."/>
            <person name="Hackstein J.H."/>
            <person name="Baker S.E."/>
            <person name="Grigoriev I.V."/>
            <person name="O'Malley M.A."/>
        </authorList>
    </citation>
    <scope>NUCLEOTIDE SEQUENCE [LARGE SCALE GENOMIC DNA]</scope>
    <source>
        <strain evidence="2">finn</strain>
    </source>
</reference>
<dbReference type="AlphaFoldDB" id="A0A1Y1UY65"/>
<protein>
    <submittedName>
        <fullName evidence="1">Uncharacterized protein</fullName>
    </submittedName>
</protein>
<organism evidence="1 2">
    <name type="scientific">Piromyces finnis</name>
    <dbReference type="NCBI Taxonomy" id="1754191"/>
    <lineage>
        <taxon>Eukaryota</taxon>
        <taxon>Fungi</taxon>
        <taxon>Fungi incertae sedis</taxon>
        <taxon>Chytridiomycota</taxon>
        <taxon>Chytridiomycota incertae sedis</taxon>
        <taxon>Neocallimastigomycetes</taxon>
        <taxon>Neocallimastigales</taxon>
        <taxon>Neocallimastigaceae</taxon>
        <taxon>Piromyces</taxon>
    </lineage>
</organism>
<comment type="caution">
    <text evidence="1">The sequence shown here is derived from an EMBL/GenBank/DDBJ whole genome shotgun (WGS) entry which is preliminary data.</text>
</comment>
<sequence length="547" mass="63495">EYVNKNTNDSVKKLFEEKGFGVEEVVEYDGRRRSYNNIDFKNKSDTLSGFVSGGIKEEYTRNEKITNKNYKKDKNESKNINEILTESNTDISLSKYSNSISSGSKRMFKEYLFNSNNVFSPSGDSENTVYSGKRIFTDKNKDSVKISMDKSDTESECTDNYSTMYDIDSSDGKWDSKSQSRQSLSTISRDETITDISNEECQSDLICEQMKNMCLKNNYVDNINEKKHERKRKHHVPVVPPHFISNITFDNYGSQDIYEKSKYRRKRKMVPQMRSTFKIAYDKEELESDYKKSQKPVSPTYISHVFDNDATVIKQRPVHKNSVFYDSICFDNYTAKKSEYKPPLIIRDKYISNIFSESPVYEVFKCHNKRSPNIKNRIDYSNINYNGIVKEEEEIKTVRKLYKGMEDNMNKIFAEPSIDSLVHPVVSIIPKNNINYTTFNFDDPPEETSPCSPVLKDKFISHLFREESKDSVPVNVRNVNDLSTRAGIYSVLYGGEDKQSDPTLGIKTKYNKIDHLNEIFDGRNEKLSFNDIKTINSIHNSMHQSQQ</sequence>
<dbReference type="EMBL" id="MCFH01000053">
    <property type="protein sequence ID" value="ORX43364.1"/>
    <property type="molecule type" value="Genomic_DNA"/>
</dbReference>
<name>A0A1Y1UY65_9FUNG</name>
<keyword evidence="2" id="KW-1185">Reference proteome</keyword>
<accession>A0A1Y1UY65</accession>
<dbReference type="OrthoDB" id="10403242at2759"/>
<reference evidence="1 2" key="2">
    <citation type="submission" date="2016-08" db="EMBL/GenBank/DDBJ databases">
        <title>Pervasive Adenine N6-methylation of Active Genes in Fungi.</title>
        <authorList>
            <consortium name="DOE Joint Genome Institute"/>
            <person name="Mondo S.J."/>
            <person name="Dannebaum R.O."/>
            <person name="Kuo R.C."/>
            <person name="Labutti K."/>
            <person name="Haridas S."/>
            <person name="Kuo A."/>
            <person name="Salamov A."/>
            <person name="Ahrendt S.R."/>
            <person name="Lipzen A."/>
            <person name="Sullivan W."/>
            <person name="Andreopoulos W.B."/>
            <person name="Clum A."/>
            <person name="Lindquist E."/>
            <person name="Daum C."/>
            <person name="Ramamoorthy G.K."/>
            <person name="Gryganskyi A."/>
            <person name="Culley D."/>
            <person name="Magnuson J.K."/>
            <person name="James T.Y."/>
            <person name="O'Malley M.A."/>
            <person name="Stajich J.E."/>
            <person name="Spatafora J.W."/>
            <person name="Visel A."/>
            <person name="Grigoriev I.V."/>
        </authorList>
    </citation>
    <scope>NUCLEOTIDE SEQUENCE [LARGE SCALE GENOMIC DNA]</scope>
    <source>
        <strain evidence="2">finn</strain>
    </source>
</reference>
<proteinExistence type="predicted"/>
<dbReference type="Proteomes" id="UP000193719">
    <property type="component" value="Unassembled WGS sequence"/>
</dbReference>
<gene>
    <name evidence="1" type="ORF">BCR36DRAFT_303842</name>
</gene>
<feature type="non-terminal residue" evidence="1">
    <location>
        <position position="1"/>
    </location>
</feature>
<evidence type="ECO:0000313" key="2">
    <source>
        <dbReference type="Proteomes" id="UP000193719"/>
    </source>
</evidence>